<sequence>MAKYIFQYFLFGVLCIALVLASGPTPVLSFCFNNNPWYCDNPDFCKSMCHGLLFTKGVCDGHICCCQYG</sequence>
<reference evidence="3" key="4">
    <citation type="journal article" date="2018" name="Nat. Plants">
        <title>Whole-genome landscape of Medicago truncatula symbiotic genes.</title>
        <authorList>
            <person name="Pecrix Y."/>
            <person name="Gamas P."/>
            <person name="Carrere S."/>
        </authorList>
    </citation>
    <scope>NUCLEOTIDE SEQUENCE</scope>
    <source>
        <tissue evidence="3">Leaves</tissue>
    </source>
</reference>
<dbReference type="EnsemblPlants" id="AES70215">
    <property type="protein sequence ID" value="AES70215"/>
    <property type="gene ID" value="MTR_3g049820"/>
</dbReference>
<dbReference type="PaxDb" id="3880-AES70215"/>
<evidence type="ECO:0000256" key="1">
    <source>
        <dbReference type="SAM" id="SignalP"/>
    </source>
</evidence>
<keyword evidence="5" id="KW-1185">Reference proteome</keyword>
<feature type="chain" id="PRO_5014572634" evidence="1">
    <location>
        <begin position="22"/>
        <end position="69"/>
    </location>
</feature>
<feature type="signal peptide" evidence="1">
    <location>
        <begin position="1"/>
        <end position="21"/>
    </location>
</feature>
<evidence type="ECO:0000313" key="4">
    <source>
        <dbReference type="EnsemblPlants" id="AES70215"/>
    </source>
</evidence>
<dbReference type="Gramene" id="rna15145">
    <property type="protein sequence ID" value="RHN67015.1"/>
    <property type="gene ID" value="gene15145"/>
</dbReference>
<evidence type="ECO:0000313" key="5">
    <source>
        <dbReference type="Proteomes" id="UP000002051"/>
    </source>
</evidence>
<proteinExistence type="predicted"/>
<dbReference type="Proteomes" id="UP000265566">
    <property type="component" value="Chromosome 3"/>
</dbReference>
<dbReference type="EMBL" id="CM001219">
    <property type="protein sequence ID" value="AES70215.1"/>
    <property type="molecule type" value="Genomic_DNA"/>
</dbReference>
<protein>
    <submittedName>
        <fullName evidence="2">LCR-like protein</fullName>
    </submittedName>
</protein>
<reference evidence="4" key="3">
    <citation type="submission" date="2015-04" db="UniProtKB">
        <authorList>
            <consortium name="EnsemblPlants"/>
        </authorList>
    </citation>
    <scope>IDENTIFICATION</scope>
    <source>
        <strain evidence="4">cv. Jemalong A17</strain>
    </source>
</reference>
<keyword evidence="1" id="KW-0732">Signal</keyword>
<evidence type="ECO:0000313" key="3">
    <source>
        <dbReference type="EMBL" id="RHN67015.1"/>
    </source>
</evidence>
<dbReference type="HOGENOM" id="CLU_190964_2_0_1"/>
<gene>
    <name evidence="2" type="ordered locus">MTR_3g049820</name>
    <name evidence="3" type="ORF">MtrunA17_Chr3g0098081</name>
</gene>
<accession>G7J1B8</accession>
<reference evidence="2 5" key="2">
    <citation type="journal article" date="2014" name="BMC Genomics">
        <title>An improved genome release (version Mt4.0) for the model legume Medicago truncatula.</title>
        <authorList>
            <person name="Tang H."/>
            <person name="Krishnakumar V."/>
            <person name="Bidwell S."/>
            <person name="Rosen B."/>
            <person name="Chan A."/>
            <person name="Zhou S."/>
            <person name="Gentzbittel L."/>
            <person name="Childs K.L."/>
            <person name="Yandell M."/>
            <person name="Gundlach H."/>
            <person name="Mayer K.F."/>
            <person name="Schwartz D.C."/>
            <person name="Town C.D."/>
        </authorList>
    </citation>
    <scope>GENOME REANNOTATION</scope>
    <source>
        <strain evidence="4 5">cv. Jemalong A17</strain>
    </source>
</reference>
<dbReference type="AlphaFoldDB" id="G7J1B8"/>
<evidence type="ECO:0000313" key="2">
    <source>
        <dbReference type="EMBL" id="AES70215.1"/>
    </source>
</evidence>
<name>G7J1B8_MEDTR</name>
<organism evidence="2 5">
    <name type="scientific">Medicago truncatula</name>
    <name type="common">Barrel medic</name>
    <name type="synonym">Medicago tribuloides</name>
    <dbReference type="NCBI Taxonomy" id="3880"/>
    <lineage>
        <taxon>Eukaryota</taxon>
        <taxon>Viridiplantae</taxon>
        <taxon>Streptophyta</taxon>
        <taxon>Embryophyta</taxon>
        <taxon>Tracheophyta</taxon>
        <taxon>Spermatophyta</taxon>
        <taxon>Magnoliopsida</taxon>
        <taxon>eudicotyledons</taxon>
        <taxon>Gunneridae</taxon>
        <taxon>Pentapetalae</taxon>
        <taxon>rosids</taxon>
        <taxon>fabids</taxon>
        <taxon>Fabales</taxon>
        <taxon>Fabaceae</taxon>
        <taxon>Papilionoideae</taxon>
        <taxon>50 kb inversion clade</taxon>
        <taxon>NPAAA clade</taxon>
        <taxon>Hologalegina</taxon>
        <taxon>IRL clade</taxon>
        <taxon>Trifolieae</taxon>
        <taxon>Medicago</taxon>
    </lineage>
</organism>
<reference evidence="2 5" key="1">
    <citation type="journal article" date="2011" name="Nature">
        <title>The Medicago genome provides insight into the evolution of rhizobial symbioses.</title>
        <authorList>
            <person name="Young N.D."/>
            <person name="Debelle F."/>
            <person name="Oldroyd G.E."/>
            <person name="Geurts R."/>
            <person name="Cannon S.B."/>
            <person name="Udvardi M.K."/>
            <person name="Benedito V.A."/>
            <person name="Mayer K.F."/>
            <person name="Gouzy J."/>
            <person name="Schoof H."/>
            <person name="Van de Peer Y."/>
            <person name="Proost S."/>
            <person name="Cook D.R."/>
            <person name="Meyers B.C."/>
            <person name="Spannagl M."/>
            <person name="Cheung F."/>
            <person name="De Mita S."/>
            <person name="Krishnakumar V."/>
            <person name="Gundlach H."/>
            <person name="Zhou S."/>
            <person name="Mudge J."/>
            <person name="Bharti A.K."/>
            <person name="Murray J.D."/>
            <person name="Naoumkina M.A."/>
            <person name="Rosen B."/>
            <person name="Silverstein K.A."/>
            <person name="Tang H."/>
            <person name="Rombauts S."/>
            <person name="Zhao P.X."/>
            <person name="Zhou P."/>
            <person name="Barbe V."/>
            <person name="Bardou P."/>
            <person name="Bechner M."/>
            <person name="Bellec A."/>
            <person name="Berger A."/>
            <person name="Berges H."/>
            <person name="Bidwell S."/>
            <person name="Bisseling T."/>
            <person name="Choisne N."/>
            <person name="Couloux A."/>
            <person name="Denny R."/>
            <person name="Deshpande S."/>
            <person name="Dai X."/>
            <person name="Doyle J.J."/>
            <person name="Dudez A.M."/>
            <person name="Farmer A.D."/>
            <person name="Fouteau S."/>
            <person name="Franken C."/>
            <person name="Gibelin C."/>
            <person name="Gish J."/>
            <person name="Goldstein S."/>
            <person name="Gonzalez A.J."/>
            <person name="Green P.J."/>
            <person name="Hallab A."/>
            <person name="Hartog M."/>
            <person name="Hua A."/>
            <person name="Humphray S.J."/>
            <person name="Jeong D.H."/>
            <person name="Jing Y."/>
            <person name="Jocker A."/>
            <person name="Kenton S.M."/>
            <person name="Kim D.J."/>
            <person name="Klee K."/>
            <person name="Lai H."/>
            <person name="Lang C."/>
            <person name="Lin S."/>
            <person name="Macmil S.L."/>
            <person name="Magdelenat G."/>
            <person name="Matthews L."/>
            <person name="McCorrison J."/>
            <person name="Monaghan E.L."/>
            <person name="Mun J.H."/>
            <person name="Najar F.Z."/>
            <person name="Nicholson C."/>
            <person name="Noirot C."/>
            <person name="O'Bleness M."/>
            <person name="Paule C.R."/>
            <person name="Poulain J."/>
            <person name="Prion F."/>
            <person name="Qin B."/>
            <person name="Qu C."/>
            <person name="Retzel E.F."/>
            <person name="Riddle C."/>
            <person name="Sallet E."/>
            <person name="Samain S."/>
            <person name="Samson N."/>
            <person name="Sanders I."/>
            <person name="Saurat O."/>
            <person name="Scarpelli C."/>
            <person name="Schiex T."/>
            <person name="Segurens B."/>
            <person name="Severin A.J."/>
            <person name="Sherrier D.J."/>
            <person name="Shi R."/>
            <person name="Sims S."/>
            <person name="Singer S.R."/>
            <person name="Sinharoy S."/>
            <person name="Sterck L."/>
            <person name="Viollet A."/>
            <person name="Wang B.B."/>
            <person name="Wang K."/>
            <person name="Wang M."/>
            <person name="Wang X."/>
            <person name="Warfsmann J."/>
            <person name="Weissenbach J."/>
            <person name="White D.D."/>
            <person name="White J.D."/>
            <person name="Wiley G.B."/>
            <person name="Wincker P."/>
            <person name="Xing Y."/>
            <person name="Yang L."/>
            <person name="Yao Z."/>
            <person name="Ying F."/>
            <person name="Zhai J."/>
            <person name="Zhou L."/>
            <person name="Zuber A."/>
            <person name="Denarie J."/>
            <person name="Dixon R.A."/>
            <person name="May G.D."/>
            <person name="Schwartz D.C."/>
            <person name="Rogers J."/>
            <person name="Quetier F."/>
            <person name="Town C.D."/>
            <person name="Roe B.A."/>
        </authorList>
    </citation>
    <scope>NUCLEOTIDE SEQUENCE [LARGE SCALE GENOMIC DNA]</scope>
    <source>
        <strain evidence="2">A17</strain>
        <strain evidence="4 5">cv. Jemalong A17</strain>
    </source>
</reference>
<dbReference type="EMBL" id="PSQE01000003">
    <property type="protein sequence ID" value="RHN67015.1"/>
    <property type="molecule type" value="Genomic_DNA"/>
</dbReference>
<dbReference type="Proteomes" id="UP000002051">
    <property type="component" value="Chromosome 3"/>
</dbReference>